<keyword evidence="7 9" id="KW-0503">Monooxygenase</keyword>
<keyword evidence="3 8" id="KW-0349">Heme</keyword>
<dbReference type="InterPro" id="IPR017972">
    <property type="entry name" value="Cyt_P450_CS"/>
</dbReference>
<evidence type="ECO:0000256" key="10">
    <source>
        <dbReference type="SAM" id="SignalP"/>
    </source>
</evidence>
<dbReference type="Gene3D" id="1.10.630.10">
    <property type="entry name" value="Cytochrome P450"/>
    <property type="match status" value="1"/>
</dbReference>
<dbReference type="GO" id="GO:0020037">
    <property type="term" value="F:heme binding"/>
    <property type="evidence" value="ECO:0007669"/>
    <property type="project" value="InterPro"/>
</dbReference>
<dbReference type="PANTHER" id="PTHR24305">
    <property type="entry name" value="CYTOCHROME P450"/>
    <property type="match status" value="1"/>
</dbReference>
<reference evidence="11" key="1">
    <citation type="journal article" date="2021" name="Nat. Commun.">
        <title>Genetic determinants of endophytism in the Arabidopsis root mycobiome.</title>
        <authorList>
            <person name="Mesny F."/>
            <person name="Miyauchi S."/>
            <person name="Thiergart T."/>
            <person name="Pickel B."/>
            <person name="Atanasova L."/>
            <person name="Karlsson M."/>
            <person name="Huettel B."/>
            <person name="Barry K.W."/>
            <person name="Haridas S."/>
            <person name="Chen C."/>
            <person name="Bauer D."/>
            <person name="Andreopoulos W."/>
            <person name="Pangilinan J."/>
            <person name="LaButti K."/>
            <person name="Riley R."/>
            <person name="Lipzen A."/>
            <person name="Clum A."/>
            <person name="Drula E."/>
            <person name="Henrissat B."/>
            <person name="Kohler A."/>
            <person name="Grigoriev I.V."/>
            <person name="Martin F.M."/>
            <person name="Hacquard S."/>
        </authorList>
    </citation>
    <scope>NUCLEOTIDE SEQUENCE</scope>
    <source>
        <strain evidence="11">MPI-SDFR-AT-0073</strain>
    </source>
</reference>
<dbReference type="AlphaFoldDB" id="A0A9P8UJR1"/>
<accession>A0A9P8UJR1</accession>
<evidence type="ECO:0000256" key="4">
    <source>
        <dbReference type="ARBA" id="ARBA00022723"/>
    </source>
</evidence>
<protein>
    <submittedName>
        <fullName evidence="11">Cytochrome P450</fullName>
    </submittedName>
</protein>
<dbReference type="RefSeq" id="XP_045957555.1">
    <property type="nucleotide sequence ID" value="XM_046108853.1"/>
</dbReference>
<dbReference type="PRINTS" id="PR00385">
    <property type="entry name" value="P450"/>
</dbReference>
<dbReference type="SUPFAM" id="SSF48264">
    <property type="entry name" value="Cytochrome P450"/>
    <property type="match status" value="1"/>
</dbReference>
<dbReference type="PRINTS" id="PR00465">
    <property type="entry name" value="EP450IV"/>
</dbReference>
<feature type="binding site" description="axial binding residue" evidence="8">
    <location>
        <position position="453"/>
    </location>
    <ligand>
        <name>heme</name>
        <dbReference type="ChEBI" id="CHEBI:30413"/>
    </ligand>
    <ligandPart>
        <name>Fe</name>
        <dbReference type="ChEBI" id="CHEBI:18248"/>
    </ligandPart>
</feature>
<dbReference type="InterPro" id="IPR050121">
    <property type="entry name" value="Cytochrome_P450_monoxygenase"/>
</dbReference>
<evidence type="ECO:0000256" key="7">
    <source>
        <dbReference type="ARBA" id="ARBA00023033"/>
    </source>
</evidence>
<dbReference type="GO" id="GO:0004497">
    <property type="term" value="F:monooxygenase activity"/>
    <property type="evidence" value="ECO:0007669"/>
    <property type="project" value="UniProtKB-KW"/>
</dbReference>
<comment type="similarity">
    <text evidence="2 9">Belongs to the cytochrome P450 family.</text>
</comment>
<evidence type="ECO:0000256" key="2">
    <source>
        <dbReference type="ARBA" id="ARBA00010617"/>
    </source>
</evidence>
<comment type="cofactor">
    <cofactor evidence="1 8">
        <name>heme</name>
        <dbReference type="ChEBI" id="CHEBI:30413"/>
    </cofactor>
</comment>
<keyword evidence="5 9" id="KW-0560">Oxidoreductase</keyword>
<feature type="signal peptide" evidence="10">
    <location>
        <begin position="1"/>
        <end position="20"/>
    </location>
</feature>
<dbReference type="PANTHER" id="PTHR24305:SF235">
    <property type="entry name" value="CYTOCHROME P450 MONOOXYGENASE APDB-RELATED"/>
    <property type="match status" value="1"/>
</dbReference>
<keyword evidence="12" id="KW-1185">Reference proteome</keyword>
<dbReference type="InterPro" id="IPR002403">
    <property type="entry name" value="Cyt_P450_E_grp-IV"/>
</dbReference>
<evidence type="ECO:0000256" key="8">
    <source>
        <dbReference type="PIRSR" id="PIRSR602403-1"/>
    </source>
</evidence>
<keyword evidence="10" id="KW-0732">Signal</keyword>
<dbReference type="GO" id="GO:0044550">
    <property type="term" value="P:secondary metabolite biosynthetic process"/>
    <property type="evidence" value="ECO:0007669"/>
    <property type="project" value="UniProtKB-ARBA"/>
</dbReference>
<dbReference type="InterPro" id="IPR036396">
    <property type="entry name" value="Cyt_P450_sf"/>
</dbReference>
<keyword evidence="4 8" id="KW-0479">Metal-binding</keyword>
<evidence type="ECO:0000256" key="5">
    <source>
        <dbReference type="ARBA" id="ARBA00023002"/>
    </source>
</evidence>
<evidence type="ECO:0000313" key="12">
    <source>
        <dbReference type="Proteomes" id="UP000758603"/>
    </source>
</evidence>
<comment type="caution">
    <text evidence="11">The sequence shown here is derived from an EMBL/GenBank/DDBJ whole genome shotgun (WGS) entry which is preliminary data.</text>
</comment>
<evidence type="ECO:0000256" key="6">
    <source>
        <dbReference type="ARBA" id="ARBA00023004"/>
    </source>
</evidence>
<dbReference type="FunFam" id="1.10.630.10:FF:000050">
    <property type="entry name" value="Cytochrome P450 monooxygenase"/>
    <property type="match status" value="1"/>
</dbReference>
<dbReference type="GO" id="GO:0005506">
    <property type="term" value="F:iron ion binding"/>
    <property type="evidence" value="ECO:0007669"/>
    <property type="project" value="InterPro"/>
</dbReference>
<dbReference type="PROSITE" id="PS00086">
    <property type="entry name" value="CYTOCHROME_P450"/>
    <property type="match status" value="1"/>
</dbReference>
<gene>
    <name evidence="11" type="ORF">BKA67DRAFT_678489</name>
</gene>
<evidence type="ECO:0000313" key="11">
    <source>
        <dbReference type="EMBL" id="KAH6653278.1"/>
    </source>
</evidence>
<dbReference type="OrthoDB" id="3934656at2759"/>
<dbReference type="CDD" id="cd11060">
    <property type="entry name" value="CYP57A1-like"/>
    <property type="match status" value="1"/>
</dbReference>
<dbReference type="GO" id="GO:0016705">
    <property type="term" value="F:oxidoreductase activity, acting on paired donors, with incorporation or reduction of molecular oxygen"/>
    <property type="evidence" value="ECO:0007669"/>
    <property type="project" value="InterPro"/>
</dbReference>
<evidence type="ECO:0000256" key="3">
    <source>
        <dbReference type="ARBA" id="ARBA00022617"/>
    </source>
</evidence>
<proteinExistence type="inferred from homology"/>
<dbReference type="Proteomes" id="UP000758603">
    <property type="component" value="Unassembled WGS sequence"/>
</dbReference>
<keyword evidence="6 8" id="KW-0408">Iron</keyword>
<name>A0A9P8UJR1_9PEZI</name>
<dbReference type="EMBL" id="JAGPXC010000005">
    <property type="protein sequence ID" value="KAH6653278.1"/>
    <property type="molecule type" value="Genomic_DNA"/>
</dbReference>
<sequence length="508" mass="58181">MGLADVTILCCVLLAATELARRLYKRRRLGTIRGPFLASLSNFYRFFRVIRGDAHLRDIALHRKYGNVVRLGPNVVSIGSPLAIPQIYGITAKHQKSDFYPVNQTYSRGRLIPGLFSTTDDKLHRHMKRPIAGLYSMSNVIGYEPLIDKTTELFISQIEEKFARTGERCSLSDWLQFYAFDVMGDVTFSRRLGFLEQGIDVEGMMEKIWHRFKYFAAVGQLPWLDILWDKSPVWNALLPQKSSPIVAFSASHSIRRLNGDPPQVREKSAEGARDTSTQDFLSGFIATKQKDISVPDWYVTAWTTSNLLAGSDTTAIYLRAVFYYLLKNKDSLNRLVAEILDLDSQGRLSNIISWKESKEMPFLDACIKEAGRLHPPIGLPLERVIAHGGINIEGVHIPEGTVVGINAWVVQRDLNVFGQDADDWRPERWLCEEQKRKEMERAMFVFGAGHRSCLGKNIALTELYKLIPQILRRFKIELVKPNEEWIVENHWVAKQKAIDVYFRERHRV</sequence>
<dbReference type="GeneID" id="70137744"/>
<evidence type="ECO:0000256" key="9">
    <source>
        <dbReference type="RuleBase" id="RU000461"/>
    </source>
</evidence>
<organism evidence="11 12">
    <name type="scientific">Truncatella angustata</name>
    <dbReference type="NCBI Taxonomy" id="152316"/>
    <lineage>
        <taxon>Eukaryota</taxon>
        <taxon>Fungi</taxon>
        <taxon>Dikarya</taxon>
        <taxon>Ascomycota</taxon>
        <taxon>Pezizomycotina</taxon>
        <taxon>Sordariomycetes</taxon>
        <taxon>Xylariomycetidae</taxon>
        <taxon>Amphisphaeriales</taxon>
        <taxon>Sporocadaceae</taxon>
        <taxon>Truncatella</taxon>
    </lineage>
</organism>
<dbReference type="Pfam" id="PF00067">
    <property type="entry name" value="p450"/>
    <property type="match status" value="1"/>
</dbReference>
<dbReference type="InterPro" id="IPR001128">
    <property type="entry name" value="Cyt_P450"/>
</dbReference>
<feature type="chain" id="PRO_5040276163" evidence="10">
    <location>
        <begin position="21"/>
        <end position="508"/>
    </location>
</feature>
<evidence type="ECO:0000256" key="1">
    <source>
        <dbReference type="ARBA" id="ARBA00001971"/>
    </source>
</evidence>